<dbReference type="Pfam" id="PF00072">
    <property type="entry name" value="Response_reg"/>
    <property type="match status" value="1"/>
</dbReference>
<dbReference type="InterPro" id="IPR011006">
    <property type="entry name" value="CheY-like_superfamily"/>
</dbReference>
<dbReference type="Gene3D" id="3.40.50.2300">
    <property type="match status" value="1"/>
</dbReference>
<organism evidence="2">
    <name type="scientific">marine sediment metagenome</name>
    <dbReference type="NCBI Taxonomy" id="412755"/>
    <lineage>
        <taxon>unclassified sequences</taxon>
        <taxon>metagenomes</taxon>
        <taxon>ecological metagenomes</taxon>
    </lineage>
</organism>
<accession>A0A0F9XP53</accession>
<dbReference type="PANTHER" id="PTHR44520:SF2">
    <property type="entry name" value="RESPONSE REGULATOR RCP1"/>
    <property type="match status" value="1"/>
</dbReference>
<proteinExistence type="predicted"/>
<dbReference type="InterPro" id="IPR052893">
    <property type="entry name" value="TCS_response_regulator"/>
</dbReference>
<dbReference type="InterPro" id="IPR001789">
    <property type="entry name" value="Sig_transdc_resp-reg_receiver"/>
</dbReference>
<feature type="domain" description="Response regulatory" evidence="1">
    <location>
        <begin position="6"/>
        <end position="126"/>
    </location>
</feature>
<dbReference type="PANTHER" id="PTHR44520">
    <property type="entry name" value="RESPONSE REGULATOR RCP1-RELATED"/>
    <property type="match status" value="1"/>
</dbReference>
<gene>
    <name evidence="2" type="ORF">LCGC14_0117640</name>
</gene>
<dbReference type="SUPFAM" id="SSF52172">
    <property type="entry name" value="CheY-like"/>
    <property type="match status" value="1"/>
</dbReference>
<dbReference type="AlphaFoldDB" id="A0A0F9XP53"/>
<reference evidence="2" key="1">
    <citation type="journal article" date="2015" name="Nature">
        <title>Complex archaea that bridge the gap between prokaryotes and eukaryotes.</title>
        <authorList>
            <person name="Spang A."/>
            <person name="Saw J.H."/>
            <person name="Jorgensen S.L."/>
            <person name="Zaremba-Niedzwiedzka K."/>
            <person name="Martijn J."/>
            <person name="Lind A.E."/>
            <person name="van Eijk R."/>
            <person name="Schleper C."/>
            <person name="Guy L."/>
            <person name="Ettema T.J."/>
        </authorList>
    </citation>
    <scope>NUCLEOTIDE SEQUENCE</scope>
</reference>
<dbReference type="PROSITE" id="PS50110">
    <property type="entry name" value="RESPONSE_REGULATORY"/>
    <property type="match status" value="1"/>
</dbReference>
<comment type="caution">
    <text evidence="2">The sequence shown here is derived from an EMBL/GenBank/DDBJ whole genome shotgun (WGS) entry which is preliminary data.</text>
</comment>
<sequence>MEQTLSIMLIEDDKLEKLRFRKTISTFNLKHTIIDADNGEDALKILKEITHLPELIILDLSMPEMNGLEFLKTLKGNMFWKYIPIVVLTTSVNHRDLLYSYEIGIAGFIKKPLKHVDYVEKIKRVISYWSINEVIEN</sequence>
<evidence type="ECO:0000313" key="2">
    <source>
        <dbReference type="EMBL" id="KKO01177.1"/>
    </source>
</evidence>
<evidence type="ECO:0000259" key="1">
    <source>
        <dbReference type="PROSITE" id="PS50110"/>
    </source>
</evidence>
<dbReference type="EMBL" id="LAZR01000036">
    <property type="protein sequence ID" value="KKO01177.1"/>
    <property type="molecule type" value="Genomic_DNA"/>
</dbReference>
<dbReference type="SMART" id="SM00448">
    <property type="entry name" value="REC"/>
    <property type="match status" value="1"/>
</dbReference>
<protein>
    <recommendedName>
        <fullName evidence="1">Response regulatory domain-containing protein</fullName>
    </recommendedName>
</protein>
<name>A0A0F9XP53_9ZZZZ</name>
<dbReference type="GO" id="GO:0000160">
    <property type="term" value="P:phosphorelay signal transduction system"/>
    <property type="evidence" value="ECO:0007669"/>
    <property type="project" value="InterPro"/>
</dbReference>